<reference evidence="4 5" key="1">
    <citation type="submission" date="2019-07" db="EMBL/GenBank/DDBJ databases">
        <authorList>
            <person name="Kim J."/>
        </authorList>
    </citation>
    <scope>NUCLEOTIDE SEQUENCE [LARGE SCALE GENOMIC DNA]</scope>
    <source>
        <strain evidence="4 5">N4</strain>
    </source>
</reference>
<dbReference type="FunFam" id="3.40.50.2000:FF:000072">
    <property type="entry name" value="Glycosyl transferase"/>
    <property type="match status" value="1"/>
</dbReference>
<dbReference type="InterPro" id="IPR050271">
    <property type="entry name" value="UDP-glycosyltransferase"/>
</dbReference>
<dbReference type="Pfam" id="PF00201">
    <property type="entry name" value="UDPGT"/>
    <property type="match status" value="1"/>
</dbReference>
<keyword evidence="5" id="KW-1185">Reference proteome</keyword>
<evidence type="ECO:0000313" key="4">
    <source>
        <dbReference type="EMBL" id="TVX93511.1"/>
    </source>
</evidence>
<evidence type="ECO:0000256" key="2">
    <source>
        <dbReference type="ARBA" id="ARBA00022676"/>
    </source>
</evidence>
<proteinExistence type="inferred from homology"/>
<dbReference type="PANTHER" id="PTHR48043:SF145">
    <property type="entry name" value="FI06409P-RELATED"/>
    <property type="match status" value="1"/>
</dbReference>
<evidence type="ECO:0000256" key="1">
    <source>
        <dbReference type="ARBA" id="ARBA00009995"/>
    </source>
</evidence>
<comment type="similarity">
    <text evidence="1">Belongs to the UDP-glycosyltransferase family.</text>
</comment>
<dbReference type="RefSeq" id="WP_144990074.1">
    <property type="nucleotide sequence ID" value="NZ_VNJK01000001.1"/>
</dbReference>
<name>A0A559J0Z6_9BACL</name>
<evidence type="ECO:0000313" key="5">
    <source>
        <dbReference type="Proteomes" id="UP000318102"/>
    </source>
</evidence>
<dbReference type="SUPFAM" id="SSF53756">
    <property type="entry name" value="UDP-Glycosyltransferase/glycogen phosphorylase"/>
    <property type="match status" value="1"/>
</dbReference>
<dbReference type="CDD" id="cd03784">
    <property type="entry name" value="GT1_Gtf-like"/>
    <property type="match status" value="1"/>
</dbReference>
<dbReference type="PANTHER" id="PTHR48043">
    <property type="entry name" value="EG:EG0003.4 PROTEIN-RELATED"/>
    <property type="match status" value="1"/>
</dbReference>
<dbReference type="Gene3D" id="3.40.50.2000">
    <property type="entry name" value="Glycogen Phosphorylase B"/>
    <property type="match status" value="2"/>
</dbReference>
<dbReference type="AlphaFoldDB" id="A0A559J0Z6"/>
<keyword evidence="2" id="KW-0328">Glycosyltransferase</keyword>
<dbReference type="GO" id="GO:0016758">
    <property type="term" value="F:hexosyltransferase activity"/>
    <property type="evidence" value="ECO:0007669"/>
    <property type="project" value="InterPro"/>
</dbReference>
<protein>
    <submittedName>
        <fullName evidence="4">Glycosyl transferase</fullName>
    </submittedName>
</protein>
<dbReference type="InterPro" id="IPR006326">
    <property type="entry name" value="UDPGT_MGT-like"/>
</dbReference>
<dbReference type="Proteomes" id="UP000318102">
    <property type="component" value="Unassembled WGS sequence"/>
</dbReference>
<sequence length="405" mass="45117">MARVLIVNIPAEGHVNPTLGLVKQLIDRGEEVVYVCTEEYRNKVLQTGAEFRSYPFQVDPFSYDPDLKPAPYKHPSQFANMVVRGIIQKIVPEILQVIEGDKYDYFIFDSLMGWGGTIIAQRLGIPAVCSIASFAFVDPLGSEQGLIDDDIENVYESTLELAQQLATQFNVPAPSIQELTKHAGQLKLVYTSRYLQPKADQLDDSFYFAGTSVVPRKDAPNLPLAQLLDPHKQTVYIAMGTILNRDLAFYKLCFDAFQHLPIQFILSSGKDTDMGSLADCIPSNFIVRPYIPQLEVLERADAFVTHAGMNSVSEALYYNVPMVMIPLTSDQPLVSNRVQELGAGITLDHHTLTAEVLRETLMQVLGDSSYRQQAGHIGESLRQAGGYIQAADTIIRQFSKIKQQI</sequence>
<dbReference type="OrthoDB" id="6620093at2"/>
<dbReference type="InterPro" id="IPR002213">
    <property type="entry name" value="UDP_glucos_trans"/>
</dbReference>
<evidence type="ECO:0000256" key="3">
    <source>
        <dbReference type="ARBA" id="ARBA00022679"/>
    </source>
</evidence>
<keyword evidence="3 4" id="KW-0808">Transferase</keyword>
<dbReference type="NCBIfam" id="TIGR01426">
    <property type="entry name" value="MGT"/>
    <property type="match status" value="1"/>
</dbReference>
<gene>
    <name evidence="4" type="ORF">FPZ44_10865</name>
</gene>
<comment type="caution">
    <text evidence="4">The sequence shown here is derived from an EMBL/GenBank/DDBJ whole genome shotgun (WGS) entry which is preliminary data.</text>
</comment>
<dbReference type="EMBL" id="VNJK01000001">
    <property type="protein sequence ID" value="TVX93511.1"/>
    <property type="molecule type" value="Genomic_DNA"/>
</dbReference>
<accession>A0A559J0Z6</accession>
<organism evidence="4 5">
    <name type="scientific">Paenibacillus agilis</name>
    <dbReference type="NCBI Taxonomy" id="3020863"/>
    <lineage>
        <taxon>Bacteria</taxon>
        <taxon>Bacillati</taxon>
        <taxon>Bacillota</taxon>
        <taxon>Bacilli</taxon>
        <taxon>Bacillales</taxon>
        <taxon>Paenibacillaceae</taxon>
        <taxon>Paenibacillus</taxon>
    </lineage>
</organism>
<dbReference type="GO" id="GO:0008194">
    <property type="term" value="F:UDP-glycosyltransferase activity"/>
    <property type="evidence" value="ECO:0007669"/>
    <property type="project" value="InterPro"/>
</dbReference>